<accession>I6NSF1</accession>
<reference evidence="1 2" key="1">
    <citation type="journal article" date="2012" name="BMC Genomics">
        <title>Comparative analysis of two phenotypically-similar but genomically-distinct Burkholderia cenocepacia-specific bacteriophages.</title>
        <authorList>
            <person name="Lynch K.H."/>
            <person name="Stothard P."/>
            <person name="Dennis J.J."/>
        </authorList>
    </citation>
    <scope>NUCLEOTIDE SEQUENCE [LARGE SCALE GENOMIC DNA]</scope>
</reference>
<dbReference type="Proteomes" id="UP000009012">
    <property type="component" value="Segment"/>
</dbReference>
<proteinExistence type="predicted"/>
<keyword evidence="2" id="KW-1185">Reference proteome</keyword>
<gene>
    <name evidence="1" type="ORF">AH2_0006</name>
</gene>
<evidence type="ECO:0000313" key="2">
    <source>
        <dbReference type="Proteomes" id="UP000009012"/>
    </source>
</evidence>
<dbReference type="RefSeq" id="YP_006561090.1">
    <property type="nucleotide sequence ID" value="NC_018283.1"/>
</dbReference>
<protein>
    <submittedName>
        <fullName evidence="1">Uncharacterized protein</fullName>
    </submittedName>
</protein>
<name>I6NSF1_9CAUD</name>
<evidence type="ECO:0000313" key="1">
    <source>
        <dbReference type="EMBL" id="AEY69517.1"/>
    </source>
</evidence>
<sequence length="49" mass="5509">MTDQQGHANGREPAMQEYRAGWNDAMRGRPRQSSALIYLVGYADASKPR</sequence>
<dbReference type="GeneID" id="13405265"/>
<dbReference type="KEGG" id="vg:13405265"/>
<dbReference type="EMBL" id="JN564907">
    <property type="protein sequence ID" value="AEY69517.1"/>
    <property type="molecule type" value="Genomic_DNA"/>
</dbReference>
<organism evidence="1 2">
    <name type="scientific">Burkholderia phage vB_BceS_AH2</name>
    <dbReference type="NCBI Taxonomy" id="1133022"/>
    <lineage>
        <taxon>Viruses</taxon>
        <taxon>Duplodnaviria</taxon>
        <taxon>Heunggongvirae</taxon>
        <taxon>Uroviricota</taxon>
        <taxon>Caudoviricetes</taxon>
        <taxon>Casjensviridae</taxon>
        <taxon>Ahduovirus</taxon>
        <taxon>Ahduovirus AH2</taxon>
        <taxon>Burkholderia virus AH2</taxon>
    </lineage>
</organism>